<evidence type="ECO:0000313" key="5">
    <source>
        <dbReference type="Proteomes" id="UP001589688"/>
    </source>
</evidence>
<organism evidence="4 5">
    <name type="scientific">Hallella seregens ATCC 51272</name>
    <dbReference type="NCBI Taxonomy" id="1336250"/>
    <lineage>
        <taxon>Bacteria</taxon>
        <taxon>Pseudomonadati</taxon>
        <taxon>Bacteroidota</taxon>
        <taxon>Bacteroidia</taxon>
        <taxon>Bacteroidales</taxon>
        <taxon>Prevotellaceae</taxon>
        <taxon>Hallella</taxon>
    </lineage>
</organism>
<dbReference type="InterPro" id="IPR013783">
    <property type="entry name" value="Ig-like_fold"/>
</dbReference>
<keyword evidence="1" id="KW-0732">Signal</keyword>
<name>A0ABV5ZNH1_9BACT</name>
<evidence type="ECO:0000313" key="4">
    <source>
        <dbReference type="EMBL" id="MFB9898233.1"/>
    </source>
</evidence>
<dbReference type="GO" id="GO:0016829">
    <property type="term" value="F:lyase activity"/>
    <property type="evidence" value="ECO:0007669"/>
    <property type="project" value="UniProtKB-KW"/>
</dbReference>
<reference evidence="4 5" key="1">
    <citation type="submission" date="2024-09" db="EMBL/GenBank/DDBJ databases">
        <authorList>
            <person name="Sun Q."/>
            <person name="Mori K."/>
        </authorList>
    </citation>
    <scope>NUCLEOTIDE SEQUENCE [LARGE SCALE GENOMIC DNA]</scope>
    <source>
        <strain evidence="4 5">ATCC 51272</strain>
    </source>
</reference>
<evidence type="ECO:0000256" key="1">
    <source>
        <dbReference type="SAM" id="SignalP"/>
    </source>
</evidence>
<dbReference type="PANTHER" id="PTHR43118:SF1">
    <property type="entry name" value="RHAMNOGALACTURONAN LYASE (EUROFUNG)"/>
    <property type="match status" value="1"/>
</dbReference>
<dbReference type="RefSeq" id="WP_052323306.1">
    <property type="nucleotide sequence ID" value="NZ_JBHLZF010000002.1"/>
</dbReference>
<dbReference type="Pfam" id="PF21348">
    <property type="entry name" value="RGL11_C"/>
    <property type="match status" value="2"/>
</dbReference>
<feature type="domain" description="Rhamnogalacturonan lyase family 11 C-terminal" evidence="3">
    <location>
        <begin position="120"/>
        <end position="361"/>
    </location>
</feature>
<keyword evidence="4" id="KW-0456">Lyase</keyword>
<dbReference type="PANTHER" id="PTHR43118">
    <property type="entry name" value="RHAMNOGALACTURONAN LYASE (EUROFUNG)"/>
    <property type="match status" value="1"/>
</dbReference>
<dbReference type="SUPFAM" id="SSF69318">
    <property type="entry name" value="Integrin alpha N-terminal domain"/>
    <property type="match status" value="1"/>
</dbReference>
<accession>A0ABV5ZNH1</accession>
<dbReference type="InterPro" id="IPR034641">
    <property type="entry name" value="RGL11"/>
</dbReference>
<dbReference type="InterPro" id="IPR041624">
    <property type="entry name" value="RGI_lyase"/>
</dbReference>
<feature type="domain" description="Rhamnogalacturonan I lyase beta-sheet" evidence="2">
    <location>
        <begin position="31"/>
        <end position="116"/>
    </location>
</feature>
<feature type="signal peptide" evidence="1">
    <location>
        <begin position="1"/>
        <end position="24"/>
    </location>
</feature>
<keyword evidence="5" id="KW-1185">Reference proteome</keyword>
<evidence type="ECO:0000259" key="3">
    <source>
        <dbReference type="Pfam" id="PF21348"/>
    </source>
</evidence>
<dbReference type="Gene3D" id="2.60.40.10">
    <property type="entry name" value="Immunoglobulins"/>
    <property type="match status" value="1"/>
</dbReference>
<sequence>MTMKKSSLYVLAGMLGSVSAPALAQTTPTSQMERLDRGVVALPGNGGGEFVSWRLLGTDDEAATAFQVLRDGVNVSGTITRSTCFVDAKGRAGSRYRVVTLRHGEAVDTTEAVTPWANPYLALKLDRPAGGPGYGYSPNDCSVGDVDGDGRYEFIVKWDPSNSKDNSQKGKTGRVYLDAYRLDGTRLWRIDLGPNIRAGAHYTQFLVYDFDGDGKAELICKTAPGSVDGGGSFVSAASTDARITATDNAKDYRNGNGYVLSGPEFLTVFSGETGRALHTIFYRPNRGFGHSGSAAYASAWGDSYGNRGDRFLAAVAWLGGPAARPSAVMGRGYYTQAYLWAVDFDGHELSTRWLHGSVDDNTVNLWDADGKLTTKRHTTNTSGKGSHHTLYANGNHNLSIGDVDGDGKDEILYGQAAVDDDGQLLYSVGYGHGDAMHLSDLDPDRPGLELFDVHEENIEPYGWDVHDAATGEVLHTAEGVSDNGRGLSADIDANNRGFEFWSSNDRKVRSVQTGSVVDSHSTSVNFRIYWDGDLQDELLDGGKIDKWNGHGTTRLYINGKNPYDYNHSSSCNGTKATPNLMADLFGDWREELILWNAADSCTLNIFSTNLPTAYRVPTLMHDHVYRMGVAWQNTAYNQPPHLGYYLPDRFAVKPDDPTGVRTLRSPTGDEEEMVYNLAGIRQPGPLSALPKGIYIVRKGAVATKVAKD</sequence>
<feature type="domain" description="Rhamnogalacturonan lyase family 11 C-terminal" evidence="3">
    <location>
        <begin position="365"/>
        <end position="650"/>
    </location>
</feature>
<proteinExistence type="predicted"/>
<comment type="caution">
    <text evidence="4">The sequence shown here is derived from an EMBL/GenBank/DDBJ whole genome shotgun (WGS) entry which is preliminary data.</text>
</comment>
<dbReference type="CDD" id="cd10318">
    <property type="entry name" value="RGL11"/>
    <property type="match status" value="1"/>
</dbReference>
<evidence type="ECO:0000259" key="2">
    <source>
        <dbReference type="Pfam" id="PF18370"/>
    </source>
</evidence>
<dbReference type="InterPro" id="IPR028994">
    <property type="entry name" value="Integrin_alpha_N"/>
</dbReference>
<dbReference type="InterPro" id="IPR049366">
    <property type="entry name" value="RGL11_C"/>
</dbReference>
<protein>
    <submittedName>
        <fullName evidence="4">Rhamnogalacturonan lyase</fullName>
    </submittedName>
</protein>
<feature type="chain" id="PRO_5047538179" evidence="1">
    <location>
        <begin position="25"/>
        <end position="708"/>
    </location>
</feature>
<dbReference type="Pfam" id="PF18370">
    <property type="entry name" value="RGI_lyase"/>
    <property type="match status" value="1"/>
</dbReference>
<gene>
    <name evidence="4" type="ORF">ACFFK8_10640</name>
</gene>
<dbReference type="Proteomes" id="UP001589688">
    <property type="component" value="Unassembled WGS sequence"/>
</dbReference>
<dbReference type="EMBL" id="JBHLZF010000002">
    <property type="protein sequence ID" value="MFB9898233.1"/>
    <property type="molecule type" value="Genomic_DNA"/>
</dbReference>